<sequence length="806" mass="92373">MFKPVFQNLLLRLIILSFLSMPAFSQEAGVSYLDITASTIVTGKTLSNIEQNAIKMLIEEVEKRTQLRLNSISKWPKKSGPLIVIGRQNVLRQFESKIKIPENRTGAEGYQLQVQRLAGRDIIIVSGNDDRGLLFGVGHLLRIMRMSYRNILIPEKTDIKTAPEYPLRGHQIGYRPKPNSYDAWTPKMMEQYIRDLIVFGTNAIELIPPRSDDKPTSPHFPIPQMDMMIKMSQICKDYGLDVWVWYPALDDDYGNPETIKSAIREWGSVLKQLPRLDAILVPCGDPGHTPPELLMPMLEKQAVQLKQYHPDVKWWVGPQGFGEKELGKFHEIISGKPGWLTGMVYGPGIRMSLPEFSNWLPDGYPIRHYPDITHSNYCQYPVADWDPAFNLIESREVSNPRPVDFAAIFKRLQPYTIGFITYSEGCHDDVNKIIWSRLGWNSDVGVMEVLLEYSRYFIGVEYEHDFAQLILSLEKNWQGPAITNNFINTTYLQLKAIENKSSERVKNNWRFQLALWRSTLDFFIKRRLRYETSLEESVLAILDQAPQLGSLNAIEQSKRILNEAVENPITNQLRDELFKLGDELFTSIGLQLYAKHSPSRADGAVLSRVDMPLNNRFWLNAQFEEIMALTDEKNRLKEINAIRNRTNPGPGGFYDNLGDPSSQPHLVKNKGFELDPIVSRIPISGVDYLNALTLPVLRAKASDFPLSWLTCGIGLYDEPITLEYHHLDPVARYRVKVAYGSKPIKLVADDKFIVHDFLEDTHNILSFVVPGNATKDGFLKLSWYKPFGLGQYQMRHLVYEVWLVKE</sequence>
<protein>
    <submittedName>
        <fullName evidence="4">Alpha-glucuronidase family glycosyl hydrolase</fullName>
    </submittedName>
</protein>
<dbReference type="InterPro" id="IPR005154">
    <property type="entry name" value="Glyco_hydro_67_aGlcAse_N"/>
</dbReference>
<feature type="chain" id="PRO_5046981614" evidence="2">
    <location>
        <begin position="26"/>
        <end position="806"/>
    </location>
</feature>
<organism evidence="4 5">
    <name type="scientific">Agaribacillus aureus</name>
    <dbReference type="NCBI Taxonomy" id="3051825"/>
    <lineage>
        <taxon>Bacteria</taxon>
        <taxon>Pseudomonadati</taxon>
        <taxon>Bacteroidota</taxon>
        <taxon>Cytophagia</taxon>
        <taxon>Cytophagales</taxon>
        <taxon>Splendidivirgaceae</taxon>
        <taxon>Agaribacillus</taxon>
    </lineage>
</organism>
<keyword evidence="1 4" id="KW-0378">Hydrolase</keyword>
<dbReference type="Proteomes" id="UP001172083">
    <property type="component" value="Unassembled WGS sequence"/>
</dbReference>
<accession>A0ABT8L3M6</accession>
<dbReference type="EMBL" id="JAUJEB010000001">
    <property type="protein sequence ID" value="MDN5210843.1"/>
    <property type="molecule type" value="Genomic_DNA"/>
</dbReference>
<comment type="caution">
    <text evidence="4">The sequence shown here is derived from an EMBL/GenBank/DDBJ whole genome shotgun (WGS) entry which is preliminary data.</text>
</comment>
<keyword evidence="2" id="KW-0732">Signal</keyword>
<dbReference type="InterPro" id="IPR029018">
    <property type="entry name" value="Hex-like_dom2"/>
</dbReference>
<dbReference type="Gene3D" id="3.30.379.10">
    <property type="entry name" value="Chitobiase/beta-hexosaminidase domain 2-like"/>
    <property type="match status" value="1"/>
</dbReference>
<keyword evidence="5" id="KW-1185">Reference proteome</keyword>
<evidence type="ECO:0000313" key="4">
    <source>
        <dbReference type="EMBL" id="MDN5210843.1"/>
    </source>
</evidence>
<dbReference type="InterPro" id="IPR017853">
    <property type="entry name" value="GH"/>
</dbReference>
<dbReference type="Pfam" id="PF03648">
    <property type="entry name" value="Glyco_hydro_67N"/>
    <property type="match status" value="1"/>
</dbReference>
<proteinExistence type="predicted"/>
<feature type="signal peptide" evidence="2">
    <location>
        <begin position="1"/>
        <end position="25"/>
    </location>
</feature>
<dbReference type="SUPFAM" id="SSF51445">
    <property type="entry name" value="(Trans)glycosidases"/>
    <property type="match status" value="1"/>
</dbReference>
<dbReference type="RefSeq" id="WP_346756183.1">
    <property type="nucleotide sequence ID" value="NZ_JAUJEB010000001.1"/>
</dbReference>
<evidence type="ECO:0000259" key="3">
    <source>
        <dbReference type="Pfam" id="PF03648"/>
    </source>
</evidence>
<reference evidence="4" key="1">
    <citation type="submission" date="2023-06" db="EMBL/GenBank/DDBJ databases">
        <title>Genomic of Agaribacillus aureum.</title>
        <authorList>
            <person name="Wang G."/>
        </authorList>
    </citation>
    <scope>NUCLEOTIDE SEQUENCE</scope>
    <source>
        <strain evidence="4">BMA12</strain>
    </source>
</reference>
<feature type="domain" description="Alpha glucuronidase N-terminal" evidence="3">
    <location>
        <begin position="53"/>
        <end position="137"/>
    </location>
</feature>
<evidence type="ECO:0000313" key="5">
    <source>
        <dbReference type="Proteomes" id="UP001172083"/>
    </source>
</evidence>
<name>A0ABT8L3M6_9BACT</name>
<evidence type="ECO:0000256" key="2">
    <source>
        <dbReference type="SAM" id="SignalP"/>
    </source>
</evidence>
<dbReference type="GO" id="GO:0016787">
    <property type="term" value="F:hydrolase activity"/>
    <property type="evidence" value="ECO:0007669"/>
    <property type="project" value="UniProtKB-KW"/>
</dbReference>
<evidence type="ECO:0000256" key="1">
    <source>
        <dbReference type="ARBA" id="ARBA00022801"/>
    </source>
</evidence>
<gene>
    <name evidence="4" type="ORF">QQ020_02250</name>
</gene>
<dbReference type="SUPFAM" id="SSF55545">
    <property type="entry name" value="beta-N-acetylhexosaminidase-like domain"/>
    <property type="match status" value="1"/>
</dbReference>